<dbReference type="PATRIC" id="fig|1398.22.peg.2988"/>
<dbReference type="OMA" id="RGGCWFR"/>
<sequence>MRVAFHFITIDHVQLAAPRGSEQTAKKFYAEILGFTEVEKPAELKKRGGCWFQNGKIQIHIGIEEPFLPAKKAHPAFEVRNLESLKDRFARYQVKWAEDGKLPGAARIYATDPFGNRLEFLEWKSK</sequence>
<protein>
    <submittedName>
        <fullName evidence="2">Glyoxalase family protein</fullName>
    </submittedName>
</protein>
<dbReference type="EMBL" id="LRPN01000142">
    <property type="protein sequence ID" value="KWZ78478.1"/>
    <property type="molecule type" value="Genomic_DNA"/>
</dbReference>
<evidence type="ECO:0000259" key="1">
    <source>
        <dbReference type="PROSITE" id="PS51819"/>
    </source>
</evidence>
<dbReference type="InterPro" id="IPR029068">
    <property type="entry name" value="Glyas_Bleomycin-R_OHBP_Dase"/>
</dbReference>
<accession>A0A133KG31</accession>
<dbReference type="PANTHER" id="PTHR39175:SF1">
    <property type="entry name" value="FAMILY PROTEIN, PUTATIVE (AFU_ORTHOLOGUE AFUA_3G15060)-RELATED"/>
    <property type="match status" value="1"/>
</dbReference>
<dbReference type="InterPro" id="IPR004360">
    <property type="entry name" value="Glyas_Fos-R_dOase_dom"/>
</dbReference>
<dbReference type="PROSITE" id="PS51819">
    <property type="entry name" value="VOC"/>
    <property type="match status" value="1"/>
</dbReference>
<feature type="domain" description="VOC" evidence="1">
    <location>
        <begin position="9"/>
        <end position="123"/>
    </location>
</feature>
<proteinExistence type="predicted"/>
<dbReference type="SUPFAM" id="SSF54593">
    <property type="entry name" value="Glyoxalase/Bleomycin resistance protein/Dihydroxybiphenyl dioxygenase"/>
    <property type="match status" value="1"/>
</dbReference>
<evidence type="ECO:0000313" key="2">
    <source>
        <dbReference type="EMBL" id="KWZ78478.1"/>
    </source>
</evidence>
<evidence type="ECO:0000313" key="3">
    <source>
        <dbReference type="Proteomes" id="UP000070376"/>
    </source>
</evidence>
<comment type="caution">
    <text evidence="2">The sequence shown here is derived from an EMBL/GenBank/DDBJ whole genome shotgun (WGS) entry which is preliminary data.</text>
</comment>
<dbReference type="Gene3D" id="3.10.180.10">
    <property type="entry name" value="2,3-Dihydroxybiphenyl 1,2-Dioxygenase, domain 1"/>
    <property type="match status" value="1"/>
</dbReference>
<reference evidence="3" key="1">
    <citation type="submission" date="2016-01" db="EMBL/GenBank/DDBJ databases">
        <authorList>
            <person name="Mitreva M."/>
            <person name="Pepin K.H."/>
            <person name="Mihindukulasuriya K.A."/>
            <person name="Fulton R."/>
            <person name="Fronick C."/>
            <person name="O'Laughlin M."/>
            <person name="Miner T."/>
            <person name="Herter B."/>
            <person name="Rosa B.A."/>
            <person name="Cordes M."/>
            <person name="Tomlinson C."/>
            <person name="Wollam A."/>
            <person name="Palsikar V.B."/>
            <person name="Mardis E.R."/>
            <person name="Wilson R.K."/>
        </authorList>
    </citation>
    <scope>NUCLEOTIDE SEQUENCE [LARGE SCALE GENOMIC DNA]</scope>
    <source>
        <strain evidence="3">GED7749B</strain>
    </source>
</reference>
<dbReference type="InterPro" id="IPR037523">
    <property type="entry name" value="VOC_core"/>
</dbReference>
<name>A0A133KG31_HEYCO</name>
<gene>
    <name evidence="2" type="ORF">HMPREF3213_02981</name>
</gene>
<dbReference type="Pfam" id="PF00903">
    <property type="entry name" value="Glyoxalase"/>
    <property type="match status" value="1"/>
</dbReference>
<dbReference type="AlphaFoldDB" id="A0A133KG31"/>
<dbReference type="PANTHER" id="PTHR39175">
    <property type="entry name" value="FAMILY PROTEIN, PUTATIVE (AFU_ORTHOLOGUE AFUA_3G15060)-RELATED"/>
    <property type="match status" value="1"/>
</dbReference>
<dbReference type="Proteomes" id="UP000070376">
    <property type="component" value="Unassembled WGS sequence"/>
</dbReference>
<organism evidence="2 3">
    <name type="scientific">Heyndrickxia coagulans</name>
    <name type="common">Weizmannia coagulans</name>
    <dbReference type="NCBI Taxonomy" id="1398"/>
    <lineage>
        <taxon>Bacteria</taxon>
        <taxon>Bacillati</taxon>
        <taxon>Bacillota</taxon>
        <taxon>Bacilli</taxon>
        <taxon>Bacillales</taxon>
        <taxon>Bacillaceae</taxon>
        <taxon>Heyndrickxia</taxon>
    </lineage>
</organism>